<feature type="compositionally biased region" description="Polar residues" evidence="2">
    <location>
        <begin position="393"/>
        <end position="402"/>
    </location>
</feature>
<feature type="compositionally biased region" description="Pro residues" evidence="2">
    <location>
        <begin position="33"/>
        <end position="45"/>
    </location>
</feature>
<dbReference type="PROSITE" id="PS51414">
    <property type="entry name" value="HSR"/>
    <property type="match status" value="1"/>
</dbReference>
<dbReference type="SMART" id="SM00258">
    <property type="entry name" value="SAND"/>
    <property type="match status" value="1"/>
</dbReference>
<dbReference type="GO" id="GO:0005634">
    <property type="term" value="C:nucleus"/>
    <property type="evidence" value="ECO:0007669"/>
    <property type="project" value="InterPro"/>
</dbReference>
<dbReference type="GO" id="GO:0000981">
    <property type="term" value="F:DNA-binding transcription factor activity, RNA polymerase II-specific"/>
    <property type="evidence" value="ECO:0007669"/>
    <property type="project" value="TreeGrafter"/>
</dbReference>
<sequence>MTPELVPRIAALALPASPAPAHKPGVDPATALLPPPLHAPIPPSPGAGGGAQRTRPSAVRGCLPAWWEKPPLRGAAWLLLQETLRLKEKEGCSQAFHALLSWLLTQDTAAILDFWRVLFKDYNLERYGRLRPILDSFPKGVPGPGLGSWLGSALLGDWGSWCEVEGVCRGVWGGPRPRKGSKTLLLPMSCRCGPQPAPEGEEASYQPQSLSTATQTPHQEEGPGGASSRPISSPDPKGHLQPRVSVPPAWAQKLPVQAAEATLGTESHTLDGIAPAPAEAPCSQLSLPGSHVKGKPKKPEGHVEPQRLPLGNGEQAGPRELGTQGAKAQGAGPRERGPGSWGTGSRGARAHVERGDAWGFSETFQGLHTVLHWDPPLTPALPSCDPVFKAQAHDTSPQTPCAQSCPGRSGVQEPSSQATTPIWVVPSPGIQTMSASVQRTVAVSSGDIPGAHGAVEGILIQQVFGSGRCTGWGEGGNGDPPLCSLVVPEWRQPASCTGSVGFGGAETLNFPEWEGLLPSQRSRPPPAQDAHRPRSPPLHRWVLLGHRSHPQLYPTLHWGWPAASCPAAPRSIPAPVPPVTRCPVPSHPGQALLLSPRKLASDLPTGQPVSGYREPACHLTRTQQGLVVADHQPSRHPIHCPCHRVLSELDTGYGHQGRPEWAWELMPALVSPSGVVPRALYDARDLDLPWLGWEGGGRGAARGSKKCIQVGGEFYTPSKFEDPGGGGKSKTRSGGGMKPLVQAKGAQGAVPGGGEQRIIQQDRIPVLPALPGEPQLHQVPEAQRPELLPRPSISSPVPLPFPAQCPGCPVPMNIALSVKVTAGPAWWPGAPGGGAVPTPGCRMNTTQAEAREGGGPGEGAAGAWG</sequence>
<dbReference type="GO" id="GO:0006959">
    <property type="term" value="P:humoral immune response"/>
    <property type="evidence" value="ECO:0007669"/>
    <property type="project" value="InterPro"/>
</dbReference>
<dbReference type="Gene3D" id="3.10.390.10">
    <property type="entry name" value="SAND domain-like"/>
    <property type="match status" value="1"/>
</dbReference>
<dbReference type="AlphaFoldDB" id="A0A5E4CR99"/>
<name>A0A5E4CR99_MARMO</name>
<organism evidence="5">
    <name type="scientific">Marmota monax</name>
    <name type="common">Woodchuck</name>
    <dbReference type="NCBI Taxonomy" id="9995"/>
    <lineage>
        <taxon>Eukaryota</taxon>
        <taxon>Metazoa</taxon>
        <taxon>Chordata</taxon>
        <taxon>Craniata</taxon>
        <taxon>Vertebrata</taxon>
        <taxon>Euteleostomi</taxon>
        <taxon>Mammalia</taxon>
        <taxon>Eutheria</taxon>
        <taxon>Euarchontoglires</taxon>
        <taxon>Glires</taxon>
        <taxon>Rodentia</taxon>
        <taxon>Sciuromorpha</taxon>
        <taxon>Sciuridae</taxon>
        <taxon>Xerinae</taxon>
        <taxon>Marmotini</taxon>
        <taxon>Marmota</taxon>
    </lineage>
</organism>
<dbReference type="PANTHER" id="PTHR46386">
    <property type="entry name" value="NUCLEAR BODY PROTEIN SP140"/>
    <property type="match status" value="1"/>
</dbReference>
<feature type="region of interest" description="Disordered" evidence="2">
    <location>
        <begin position="193"/>
        <end position="244"/>
    </location>
</feature>
<dbReference type="Pfam" id="PF03172">
    <property type="entry name" value="HSR"/>
    <property type="match status" value="1"/>
</dbReference>
<feature type="compositionally biased region" description="Gly residues" evidence="2">
    <location>
        <begin position="723"/>
        <end position="737"/>
    </location>
</feature>
<evidence type="ECO:0000256" key="1">
    <source>
        <dbReference type="ARBA" id="ARBA00022553"/>
    </source>
</evidence>
<protein>
    <recommendedName>
        <fullName evidence="6">HSR domain-containing protein</fullName>
    </recommendedName>
</protein>
<dbReference type="InterPro" id="IPR043563">
    <property type="entry name" value="Sp110/Sp140/Sp140L-like"/>
</dbReference>
<feature type="domain" description="SAND" evidence="3">
    <location>
        <begin position="704"/>
        <end position="765"/>
    </location>
</feature>
<dbReference type="GO" id="GO:0005737">
    <property type="term" value="C:cytoplasm"/>
    <property type="evidence" value="ECO:0007669"/>
    <property type="project" value="InterPro"/>
</dbReference>
<dbReference type="GO" id="GO:0003677">
    <property type="term" value="F:DNA binding"/>
    <property type="evidence" value="ECO:0007669"/>
    <property type="project" value="InterPro"/>
</dbReference>
<accession>A0A5E4CR99</accession>
<dbReference type="PRINTS" id="PR01711">
    <property type="entry name" value="AIREGULATOR"/>
</dbReference>
<proteinExistence type="predicted"/>
<feature type="region of interest" description="Disordered" evidence="2">
    <location>
        <begin position="391"/>
        <end position="417"/>
    </location>
</feature>
<dbReference type="InterPro" id="IPR010919">
    <property type="entry name" value="SAND-like_dom_sf"/>
</dbReference>
<evidence type="ECO:0008006" key="6">
    <source>
        <dbReference type="Google" id="ProtNLM"/>
    </source>
</evidence>
<evidence type="ECO:0000256" key="2">
    <source>
        <dbReference type="SAM" id="MobiDB-lite"/>
    </source>
</evidence>
<feature type="compositionally biased region" description="Gly residues" evidence="2">
    <location>
        <begin position="853"/>
        <end position="865"/>
    </location>
</feature>
<feature type="region of interest" description="Disordered" evidence="2">
    <location>
        <begin position="718"/>
        <end position="740"/>
    </location>
</feature>
<dbReference type="SUPFAM" id="SSF63763">
    <property type="entry name" value="SAND domain-like"/>
    <property type="match status" value="1"/>
</dbReference>
<reference evidence="5" key="1">
    <citation type="submission" date="2019-04" db="EMBL/GenBank/DDBJ databases">
        <authorList>
            <person name="Alioto T."/>
            <person name="Alioto T."/>
        </authorList>
    </citation>
    <scope>NUCLEOTIDE SEQUENCE [LARGE SCALE GENOMIC DNA]</scope>
</reference>
<dbReference type="EMBL" id="CABDUW010001850">
    <property type="protein sequence ID" value="VTJ84317.1"/>
    <property type="molecule type" value="Genomic_DNA"/>
</dbReference>
<gene>
    <name evidence="5" type="ORF">MONAX_5E023063</name>
</gene>
<dbReference type="InterPro" id="IPR008087">
    <property type="entry name" value="AIRE"/>
</dbReference>
<feature type="domain" description="HSR" evidence="4">
    <location>
        <begin position="25"/>
        <end position="142"/>
    </location>
</feature>
<comment type="caution">
    <text evidence="5">The sequence shown here is derived from an EMBL/GenBank/DDBJ whole genome shotgun (WGS) entry which is preliminary data.</text>
</comment>
<dbReference type="GO" id="GO:0045182">
    <property type="term" value="F:translation regulator activity"/>
    <property type="evidence" value="ECO:0007669"/>
    <property type="project" value="InterPro"/>
</dbReference>
<feature type="region of interest" description="Disordered" evidence="2">
    <location>
        <begin position="515"/>
        <end position="536"/>
    </location>
</feature>
<feature type="compositionally biased region" description="Polar residues" evidence="2">
    <location>
        <begin position="205"/>
        <end position="217"/>
    </location>
</feature>
<feature type="region of interest" description="Disordered" evidence="2">
    <location>
        <begin position="17"/>
        <end position="55"/>
    </location>
</feature>
<evidence type="ECO:0000313" key="5">
    <source>
        <dbReference type="EMBL" id="VTJ84317.1"/>
    </source>
</evidence>
<dbReference type="InterPro" id="IPR000770">
    <property type="entry name" value="SAND_dom"/>
</dbReference>
<dbReference type="InterPro" id="IPR004865">
    <property type="entry name" value="HSR_dom"/>
</dbReference>
<evidence type="ECO:0000259" key="3">
    <source>
        <dbReference type="PROSITE" id="PS50864"/>
    </source>
</evidence>
<evidence type="ECO:0000259" key="4">
    <source>
        <dbReference type="PROSITE" id="PS51414"/>
    </source>
</evidence>
<keyword evidence="1" id="KW-0597">Phosphoprotein</keyword>
<dbReference type="PANTHER" id="PTHR46386:SF11">
    <property type="entry name" value="AUTOIMMUNE REGULATOR"/>
    <property type="match status" value="1"/>
</dbReference>
<feature type="region of interest" description="Disordered" evidence="2">
    <location>
        <begin position="269"/>
        <end position="347"/>
    </location>
</feature>
<dbReference type="PROSITE" id="PS50864">
    <property type="entry name" value="SAND"/>
    <property type="match status" value="1"/>
</dbReference>
<feature type="region of interest" description="Disordered" evidence="2">
    <location>
        <begin position="846"/>
        <end position="865"/>
    </location>
</feature>